<sequence length="354" mass="38035">MRPSEDQFKQIEALCRAMPVSRMVDYGVPRDLAERAHQQVRAGAPWDAVLEELGRDQEACARAEEDPVRARDAWHAAAACLVFAQMAFNADGGRKRALYREMTRCFGRFAALSEFRVSGIEVPHRGGALFGWHFHACSDALGAVIVFGGMSGWSTAYRTMAEALCRRGLDCLLVDGPGQGNSRIEGGVFADADVTAGFSRFVDLVVAPGRPVGIWGNSFGGLFAALTAVRDRRIAACCINGSPARPQIPPYRTVQEQLAALFGVGEAAELAGVLPSLVFDGERAPLACPTLVLEGGADPVVALGEQRSFLTGNCHPLSRVETWPDGEHTIYNHAAARNELAAAWFADALRPPAT</sequence>
<evidence type="ECO:0000313" key="2">
    <source>
        <dbReference type="EMBL" id="BAM91559.1"/>
    </source>
</evidence>
<dbReference type="SUPFAM" id="SSF53474">
    <property type="entry name" value="alpha/beta-Hydrolases"/>
    <property type="match status" value="1"/>
</dbReference>
<dbReference type="InterPro" id="IPR029058">
    <property type="entry name" value="AB_hydrolase_fold"/>
</dbReference>
<dbReference type="Pfam" id="PF12146">
    <property type="entry name" value="Hydrolase_4"/>
    <property type="match status" value="1"/>
</dbReference>
<dbReference type="InterPro" id="IPR050261">
    <property type="entry name" value="FrsA_esterase"/>
</dbReference>
<dbReference type="EMBL" id="AP012603">
    <property type="protein sequence ID" value="BAM91559.1"/>
    <property type="molecule type" value="Genomic_DNA"/>
</dbReference>
<dbReference type="OrthoDB" id="217645at2"/>
<dbReference type="Proteomes" id="UP000011841">
    <property type="component" value="Chromosome"/>
</dbReference>
<feature type="domain" description="Serine aminopeptidase S33" evidence="1">
    <location>
        <begin position="141"/>
        <end position="260"/>
    </location>
</feature>
<gene>
    <name evidence="2" type="ORF">S58_55820</name>
</gene>
<dbReference type="PANTHER" id="PTHR22946:SF12">
    <property type="entry name" value="CONIDIAL PIGMENT BIOSYNTHESIS PROTEIN AYG1 (AFU_ORTHOLOGUE AFUA_2G17550)"/>
    <property type="match status" value="1"/>
</dbReference>
<dbReference type="InterPro" id="IPR022742">
    <property type="entry name" value="Hydrolase_4"/>
</dbReference>
<organism evidence="2 3">
    <name type="scientific">Bradyrhizobium oligotrophicum S58</name>
    <dbReference type="NCBI Taxonomy" id="1245469"/>
    <lineage>
        <taxon>Bacteria</taxon>
        <taxon>Pseudomonadati</taxon>
        <taxon>Pseudomonadota</taxon>
        <taxon>Alphaproteobacteria</taxon>
        <taxon>Hyphomicrobiales</taxon>
        <taxon>Nitrobacteraceae</taxon>
        <taxon>Bradyrhizobium</taxon>
    </lineage>
</organism>
<dbReference type="AlphaFoldDB" id="M4ZCR1"/>
<dbReference type="KEGG" id="aol:S58_55820"/>
<dbReference type="Gene3D" id="3.40.50.1820">
    <property type="entry name" value="alpha/beta hydrolase"/>
    <property type="match status" value="1"/>
</dbReference>
<keyword evidence="3" id="KW-1185">Reference proteome</keyword>
<evidence type="ECO:0000259" key="1">
    <source>
        <dbReference type="Pfam" id="PF12146"/>
    </source>
</evidence>
<dbReference type="eggNOG" id="COG2267">
    <property type="taxonomic scope" value="Bacteria"/>
</dbReference>
<dbReference type="GeneID" id="301819320"/>
<protein>
    <recommendedName>
        <fullName evidence="1">Serine aminopeptidase S33 domain-containing protein</fullName>
    </recommendedName>
</protein>
<name>M4ZCR1_9BRAD</name>
<dbReference type="PATRIC" id="fig|1245469.3.peg.5714"/>
<dbReference type="HOGENOM" id="CLU_034451_4_0_5"/>
<proteinExistence type="predicted"/>
<accession>M4ZCR1</accession>
<dbReference type="PANTHER" id="PTHR22946">
    <property type="entry name" value="DIENELACTONE HYDROLASE DOMAIN-CONTAINING PROTEIN-RELATED"/>
    <property type="match status" value="1"/>
</dbReference>
<dbReference type="RefSeq" id="WP_015668646.1">
    <property type="nucleotide sequence ID" value="NC_020453.1"/>
</dbReference>
<evidence type="ECO:0000313" key="3">
    <source>
        <dbReference type="Proteomes" id="UP000011841"/>
    </source>
</evidence>
<dbReference type="STRING" id="1245469.S58_55820"/>
<reference evidence="2 3" key="1">
    <citation type="journal article" date="2013" name="Appl. Environ. Microbiol.">
        <title>Genome analysis suggests that the soil oligotrophic bacterium Agromonas oligotrophica (Bradyrhizobium oligotrophicum) is a nitrogen-fixing symbiont of Aeschynomene indica.</title>
        <authorList>
            <person name="Okubo T."/>
            <person name="Fukushima S."/>
            <person name="Itakura M."/>
            <person name="Oshima K."/>
            <person name="Longtonglang A."/>
            <person name="Teaumroong N."/>
            <person name="Mitsui H."/>
            <person name="Hattori M."/>
            <person name="Hattori R."/>
            <person name="Hattori T."/>
            <person name="Minamisawa K."/>
        </authorList>
    </citation>
    <scope>NUCLEOTIDE SEQUENCE [LARGE SCALE GENOMIC DNA]</scope>
    <source>
        <strain evidence="2 3">S58</strain>
    </source>
</reference>